<sequence length="349" mass="40754">MEQKKYDRLKNLYGDKGPQNDKYTWFFPDENEFRRIIAVGDIHGNLNRLESLFERMDYEPQRDLLVFLGDYIDRGEEGVACVSLVQKMAEENPHVIPLMGNHEHVLGKLLKEDEWGYSGEAFYDCLDNGGKPTIEGLAKLQSQDKKAFYKWVHFILHLKRIAVISDKYILTHAGFSQTAISNQQESMLWTRDEFYKFYNGTQTVAIGHTPVQNFPDSTGKPIHRENDVWMVDTGSFLEKGYISAVDIKTGDYWQSSDDAPSEEMKKLNFFIRKIKSASCYRGMRRYQTILAKHLNEYENKGVITEQTKQDMLKQYVIDLSWDKLLLDREAAKQEDKEMVDLLREIKKED</sequence>
<dbReference type="PANTHER" id="PTHR42850">
    <property type="entry name" value="METALLOPHOSPHOESTERASE"/>
    <property type="match status" value="1"/>
</dbReference>
<dbReference type="Pfam" id="PF00149">
    <property type="entry name" value="Metallophos"/>
    <property type="match status" value="1"/>
</dbReference>
<feature type="domain" description="Calcineurin-like phosphoesterase" evidence="1">
    <location>
        <begin position="35"/>
        <end position="224"/>
    </location>
</feature>
<proteinExistence type="predicted"/>
<dbReference type="GO" id="GO:0005737">
    <property type="term" value="C:cytoplasm"/>
    <property type="evidence" value="ECO:0007669"/>
    <property type="project" value="TreeGrafter"/>
</dbReference>
<gene>
    <name evidence="2" type="ORF">SAMN02745190_01688</name>
</gene>
<dbReference type="CDD" id="cd00144">
    <property type="entry name" value="MPP_PPP_family"/>
    <property type="match status" value="1"/>
</dbReference>
<dbReference type="PRINTS" id="PR00114">
    <property type="entry name" value="STPHPHTASE"/>
</dbReference>
<dbReference type="PANTHER" id="PTHR42850:SF4">
    <property type="entry name" value="ZINC-DEPENDENT ENDOPOLYPHOSPHATASE"/>
    <property type="match status" value="1"/>
</dbReference>
<dbReference type="EMBL" id="FQUG01000006">
    <property type="protein sequence ID" value="SHF02820.1"/>
    <property type="molecule type" value="Genomic_DNA"/>
</dbReference>
<dbReference type="RefSeq" id="WP_072935784.1">
    <property type="nucleotide sequence ID" value="NZ_FQUG01000006.1"/>
</dbReference>
<dbReference type="AlphaFoldDB" id="A0A1M4YAT2"/>
<dbReference type="Proteomes" id="UP000184404">
    <property type="component" value="Unassembled WGS sequence"/>
</dbReference>
<dbReference type="SUPFAM" id="SSF56300">
    <property type="entry name" value="Metallo-dependent phosphatases"/>
    <property type="match status" value="1"/>
</dbReference>
<dbReference type="InterPro" id="IPR006186">
    <property type="entry name" value="Ser/Thr-sp_prot-phosphatase"/>
</dbReference>
<name>A0A1M4YAT2_9FIRM</name>
<dbReference type="STRING" id="1123243.SAMN02745190_01688"/>
<evidence type="ECO:0000259" key="1">
    <source>
        <dbReference type="Pfam" id="PF00149"/>
    </source>
</evidence>
<organism evidence="2 3">
    <name type="scientific">Schwartzia succinivorans DSM 10502</name>
    <dbReference type="NCBI Taxonomy" id="1123243"/>
    <lineage>
        <taxon>Bacteria</taxon>
        <taxon>Bacillati</taxon>
        <taxon>Bacillota</taxon>
        <taxon>Negativicutes</taxon>
        <taxon>Selenomonadales</taxon>
        <taxon>Selenomonadaceae</taxon>
        <taxon>Schwartzia</taxon>
    </lineage>
</organism>
<dbReference type="GO" id="GO:0110154">
    <property type="term" value="P:RNA decapping"/>
    <property type="evidence" value="ECO:0007669"/>
    <property type="project" value="TreeGrafter"/>
</dbReference>
<keyword evidence="3" id="KW-1185">Reference proteome</keyword>
<dbReference type="GO" id="GO:0008803">
    <property type="term" value="F:bis(5'-nucleosyl)-tetraphosphatase (symmetrical) activity"/>
    <property type="evidence" value="ECO:0007669"/>
    <property type="project" value="TreeGrafter"/>
</dbReference>
<dbReference type="InterPro" id="IPR004843">
    <property type="entry name" value="Calcineurin-like_PHP"/>
</dbReference>
<reference evidence="2 3" key="1">
    <citation type="submission" date="2016-11" db="EMBL/GenBank/DDBJ databases">
        <authorList>
            <person name="Jaros S."/>
            <person name="Januszkiewicz K."/>
            <person name="Wedrychowicz H."/>
        </authorList>
    </citation>
    <scope>NUCLEOTIDE SEQUENCE [LARGE SCALE GENOMIC DNA]</scope>
    <source>
        <strain evidence="2 3">DSM 10502</strain>
    </source>
</reference>
<protein>
    <submittedName>
        <fullName evidence="2">Calcineurin-like phosphoesterase</fullName>
    </submittedName>
</protein>
<dbReference type="Gene3D" id="3.60.21.10">
    <property type="match status" value="1"/>
</dbReference>
<evidence type="ECO:0000313" key="2">
    <source>
        <dbReference type="EMBL" id="SHF02820.1"/>
    </source>
</evidence>
<accession>A0A1M4YAT2</accession>
<evidence type="ECO:0000313" key="3">
    <source>
        <dbReference type="Proteomes" id="UP000184404"/>
    </source>
</evidence>
<dbReference type="InterPro" id="IPR029052">
    <property type="entry name" value="Metallo-depent_PP-like"/>
</dbReference>
<dbReference type="GO" id="GO:0016791">
    <property type="term" value="F:phosphatase activity"/>
    <property type="evidence" value="ECO:0007669"/>
    <property type="project" value="TreeGrafter"/>
</dbReference>
<dbReference type="InterPro" id="IPR050126">
    <property type="entry name" value="Ap4A_hydrolase"/>
</dbReference>
<dbReference type="OrthoDB" id="9779903at2"/>